<name>A0A540KVB7_MALBA</name>
<keyword evidence="1" id="KW-0732">Signal</keyword>
<feature type="signal peptide" evidence="1">
    <location>
        <begin position="1"/>
        <end position="25"/>
    </location>
</feature>
<evidence type="ECO:0000256" key="1">
    <source>
        <dbReference type="SAM" id="SignalP"/>
    </source>
</evidence>
<dbReference type="AlphaFoldDB" id="A0A540KVB7"/>
<dbReference type="Proteomes" id="UP000315295">
    <property type="component" value="Unassembled WGS sequence"/>
</dbReference>
<sequence>MRSSVLPVLVTLLLLTWPATQVVHGQDSCSAACYNGVMSCVVGCTNNGSQLPDPSCPVECTEDYDSCMEICMPDPEKLSAPIRP</sequence>
<feature type="chain" id="PRO_5021748675" evidence="1">
    <location>
        <begin position="26"/>
        <end position="84"/>
    </location>
</feature>
<evidence type="ECO:0000313" key="2">
    <source>
        <dbReference type="EMBL" id="TQD78171.1"/>
    </source>
</evidence>
<keyword evidence="3" id="KW-1185">Reference proteome</keyword>
<dbReference type="EMBL" id="VIEB01000920">
    <property type="protein sequence ID" value="TQD78171.1"/>
    <property type="molecule type" value="Genomic_DNA"/>
</dbReference>
<gene>
    <name evidence="2" type="ORF">C1H46_036243</name>
</gene>
<comment type="caution">
    <text evidence="2">The sequence shown here is derived from an EMBL/GenBank/DDBJ whole genome shotgun (WGS) entry which is preliminary data.</text>
</comment>
<accession>A0A540KVB7</accession>
<proteinExistence type="predicted"/>
<reference evidence="2 3" key="1">
    <citation type="journal article" date="2019" name="G3 (Bethesda)">
        <title>Sequencing of a Wild Apple (Malus baccata) Genome Unravels the Differences Between Cultivated and Wild Apple Species Regarding Disease Resistance and Cold Tolerance.</title>
        <authorList>
            <person name="Chen X."/>
        </authorList>
    </citation>
    <scope>NUCLEOTIDE SEQUENCE [LARGE SCALE GENOMIC DNA]</scope>
    <source>
        <strain evidence="3">cv. Shandingzi</strain>
        <tissue evidence="2">Leaves</tissue>
    </source>
</reference>
<organism evidence="2 3">
    <name type="scientific">Malus baccata</name>
    <name type="common">Siberian crab apple</name>
    <name type="synonym">Pyrus baccata</name>
    <dbReference type="NCBI Taxonomy" id="106549"/>
    <lineage>
        <taxon>Eukaryota</taxon>
        <taxon>Viridiplantae</taxon>
        <taxon>Streptophyta</taxon>
        <taxon>Embryophyta</taxon>
        <taxon>Tracheophyta</taxon>
        <taxon>Spermatophyta</taxon>
        <taxon>Magnoliopsida</taxon>
        <taxon>eudicotyledons</taxon>
        <taxon>Gunneridae</taxon>
        <taxon>Pentapetalae</taxon>
        <taxon>rosids</taxon>
        <taxon>fabids</taxon>
        <taxon>Rosales</taxon>
        <taxon>Rosaceae</taxon>
        <taxon>Amygdaloideae</taxon>
        <taxon>Maleae</taxon>
        <taxon>Malus</taxon>
    </lineage>
</organism>
<evidence type="ECO:0000313" key="3">
    <source>
        <dbReference type="Proteomes" id="UP000315295"/>
    </source>
</evidence>
<protein>
    <submittedName>
        <fullName evidence="2">Uncharacterized protein</fullName>
    </submittedName>
</protein>